<dbReference type="InterPro" id="IPR029063">
    <property type="entry name" value="SAM-dependent_MTases_sf"/>
</dbReference>
<evidence type="ECO:0000256" key="11">
    <source>
        <dbReference type="ARBA" id="ARBA00030399"/>
    </source>
</evidence>
<comment type="caution">
    <text evidence="14">Lacks conserved residue(s) required for the propagation of feature annotation.</text>
</comment>
<evidence type="ECO:0000256" key="13">
    <source>
        <dbReference type="ARBA" id="ARBA00047283"/>
    </source>
</evidence>
<dbReference type="GO" id="GO:0006355">
    <property type="term" value="P:regulation of DNA-templated transcription"/>
    <property type="evidence" value="ECO:0007669"/>
    <property type="project" value="InterPro"/>
</dbReference>
<dbReference type="NCBIfam" id="TIGR00563">
    <property type="entry name" value="rsmB"/>
    <property type="match status" value="1"/>
</dbReference>
<dbReference type="InterPro" id="IPR049560">
    <property type="entry name" value="MeTrfase_RsmB-F_NOP2_cat"/>
</dbReference>
<dbReference type="InterPro" id="IPR006027">
    <property type="entry name" value="NusB_RsmB_TIM44"/>
</dbReference>
<dbReference type="SUPFAM" id="SSF48013">
    <property type="entry name" value="NusB-like"/>
    <property type="match status" value="1"/>
</dbReference>
<keyword evidence="9 14" id="KW-0949">S-adenosyl-L-methionine</keyword>
<feature type="binding site" evidence="14">
    <location>
        <position position="355"/>
    </location>
    <ligand>
        <name>S-adenosyl-L-methionine</name>
        <dbReference type="ChEBI" id="CHEBI:59789"/>
    </ligand>
</feature>
<dbReference type="PROSITE" id="PS01153">
    <property type="entry name" value="NOL1_NOP2_SUN"/>
    <property type="match status" value="1"/>
</dbReference>
<feature type="domain" description="SAM-dependent MTase RsmB/NOP-type" evidence="15">
    <location>
        <begin position="193"/>
        <end position="471"/>
    </location>
</feature>
<proteinExistence type="inferred from homology"/>
<dbReference type="InterPro" id="IPR023267">
    <property type="entry name" value="RCMT"/>
</dbReference>
<dbReference type="Gene3D" id="3.40.50.150">
    <property type="entry name" value="Vaccinia Virus protein VP39"/>
    <property type="match status" value="1"/>
</dbReference>
<sequence>MFPIFSAGTSSQPGRCWAEVKISPRSLAVEILDRIDTTGAFAEPLLDAFLRDHLLDSAPDRHLLTSLVYGTLRMRGRLDWIIQQLYQGRFSSMQGGIRNILRTALYQFLFMERIPAFALVDEAVELAKLRYPGREKLVNALLRNAVRKVSANELSYPDFQKTPVEHIAVMHSHPPWLVRRWLSVYGTERCRSLCMANNQVPPVAIRVNSLKADRSTLKEILEHEGFTVSESSFSPDALLITDPPRHLRLTSTSREGLFILQDEASQLIGRLVAPAAGEAILDVCCGTGVKTTHLASLMSNQGRILAVDLYPAKLEALNRLSSRMGISNIEIRQADASTMEDETAFRNMFDRILVDAPCSGLGTLRRNPEIKWRLQPRALPSYSRLQEQILNRAAAFLHRGGCLVYSTCTILPEENELLIGKFLSRHDEFRQIRLSDASFAYPTLVDENGFFRTAPDTSGMDGFFAALLTKE</sequence>
<keyword evidence="7 14" id="KW-0489">Methyltransferase</keyword>
<dbReference type="RefSeq" id="WP_011416864.1">
    <property type="nucleotide sequence ID" value="NC_007759.1"/>
</dbReference>
<evidence type="ECO:0000259" key="15">
    <source>
        <dbReference type="PROSITE" id="PS51686"/>
    </source>
</evidence>
<dbReference type="NCBIfam" id="NF011494">
    <property type="entry name" value="PRK14902.1"/>
    <property type="match status" value="1"/>
</dbReference>
<evidence type="ECO:0000313" key="16">
    <source>
        <dbReference type="EMBL" id="ABC76831.1"/>
    </source>
</evidence>
<evidence type="ECO:0000256" key="5">
    <source>
        <dbReference type="ARBA" id="ARBA00022490"/>
    </source>
</evidence>
<dbReference type="InterPro" id="IPR035926">
    <property type="entry name" value="NusB-like_sf"/>
</dbReference>
<dbReference type="InterPro" id="IPR018314">
    <property type="entry name" value="RsmB/NOL1/NOP2-like_CS"/>
</dbReference>
<dbReference type="GO" id="GO:0008649">
    <property type="term" value="F:rRNA methyltransferase activity"/>
    <property type="evidence" value="ECO:0007669"/>
    <property type="project" value="InterPro"/>
</dbReference>
<dbReference type="InterPro" id="IPR001678">
    <property type="entry name" value="MeTrfase_RsmB-F_NOP2_dom"/>
</dbReference>
<feature type="binding site" evidence="14">
    <location>
        <position position="308"/>
    </location>
    <ligand>
        <name>S-adenosyl-L-methionine</name>
        <dbReference type="ChEBI" id="CHEBI:59789"/>
    </ligand>
</feature>
<evidence type="ECO:0000256" key="10">
    <source>
        <dbReference type="ARBA" id="ARBA00022884"/>
    </source>
</evidence>
<dbReference type="AlphaFoldDB" id="Q2LRX5"/>
<comment type="similarity">
    <text evidence="3 14">Belongs to the class I-like SAM-binding methyltransferase superfamily. RsmB/NOP family.</text>
</comment>
<evidence type="ECO:0000256" key="2">
    <source>
        <dbReference type="ARBA" id="ARBA00004496"/>
    </source>
</evidence>
<dbReference type="Pfam" id="PF01029">
    <property type="entry name" value="NusB"/>
    <property type="match status" value="1"/>
</dbReference>
<gene>
    <name evidence="16" type="ORF">SYN_02708</name>
</gene>
<evidence type="ECO:0000313" key="17">
    <source>
        <dbReference type="Proteomes" id="UP000001933"/>
    </source>
</evidence>
<reference evidence="16 17" key="1">
    <citation type="journal article" date="2007" name="Proc. Natl. Acad. Sci. U.S.A.">
        <title>The genome of Syntrophus aciditrophicus: life at the thermodynamic limit of microbial growth.</title>
        <authorList>
            <person name="McInerney M.J."/>
            <person name="Rohlin L."/>
            <person name="Mouttaki H."/>
            <person name="Kim U."/>
            <person name="Krupp R.S."/>
            <person name="Rios-Hernandez L."/>
            <person name="Sieber J."/>
            <person name="Struchtemeyer C.G."/>
            <person name="Bhattacharyya A."/>
            <person name="Campbell J.W."/>
            <person name="Gunsalus R.P."/>
        </authorList>
    </citation>
    <scope>NUCLEOTIDE SEQUENCE [LARGE SCALE GENOMIC DNA]</scope>
    <source>
        <strain evidence="16 17">SB</strain>
    </source>
</reference>
<comment type="function">
    <text evidence="1">Specifically methylates the cytosine at position 967 (m5C967) of 16S rRNA.</text>
</comment>
<dbReference type="HOGENOM" id="CLU_005316_0_1_7"/>
<dbReference type="KEGG" id="sat:SYN_02708"/>
<name>Q2LRX5_SYNAS</name>
<comment type="catalytic activity">
    <reaction evidence="13">
        <text>cytidine(967) in 16S rRNA + S-adenosyl-L-methionine = 5-methylcytidine(967) in 16S rRNA + S-adenosyl-L-homocysteine + H(+)</text>
        <dbReference type="Rhea" id="RHEA:42748"/>
        <dbReference type="Rhea" id="RHEA-COMP:10219"/>
        <dbReference type="Rhea" id="RHEA-COMP:10220"/>
        <dbReference type="ChEBI" id="CHEBI:15378"/>
        <dbReference type="ChEBI" id="CHEBI:57856"/>
        <dbReference type="ChEBI" id="CHEBI:59789"/>
        <dbReference type="ChEBI" id="CHEBI:74483"/>
        <dbReference type="ChEBI" id="CHEBI:82748"/>
        <dbReference type="EC" id="2.1.1.176"/>
    </reaction>
</comment>
<evidence type="ECO:0000256" key="8">
    <source>
        <dbReference type="ARBA" id="ARBA00022679"/>
    </source>
</evidence>
<protein>
    <recommendedName>
        <fullName evidence="4">16S rRNA (cytosine(967)-C(5))-methyltransferase</fullName>
        <ecNumber evidence="4">2.1.1.176</ecNumber>
    </recommendedName>
    <alternativeName>
        <fullName evidence="11">16S rRNA m5C967 methyltransferase</fullName>
    </alternativeName>
    <alternativeName>
        <fullName evidence="12">rRNA (cytosine-C(5)-)-methyltransferase RsmB</fullName>
    </alternativeName>
</protein>
<dbReference type="GO" id="GO:0003723">
    <property type="term" value="F:RNA binding"/>
    <property type="evidence" value="ECO:0007669"/>
    <property type="project" value="UniProtKB-UniRule"/>
</dbReference>
<evidence type="ECO:0000256" key="7">
    <source>
        <dbReference type="ARBA" id="ARBA00022603"/>
    </source>
</evidence>
<dbReference type="PROSITE" id="PS51686">
    <property type="entry name" value="SAM_MT_RSMB_NOP"/>
    <property type="match status" value="1"/>
</dbReference>
<keyword evidence="10 14" id="KW-0694">RNA-binding</keyword>
<dbReference type="Pfam" id="PF01189">
    <property type="entry name" value="Methyltr_RsmB-F"/>
    <property type="match status" value="1"/>
</dbReference>
<dbReference type="Gene3D" id="1.10.940.10">
    <property type="entry name" value="NusB-like"/>
    <property type="match status" value="1"/>
</dbReference>
<dbReference type="PANTHER" id="PTHR22807">
    <property type="entry name" value="NOP2 YEAST -RELATED NOL1/NOP2/FMU SUN DOMAIN-CONTAINING"/>
    <property type="match status" value="1"/>
</dbReference>
<dbReference type="Proteomes" id="UP000001933">
    <property type="component" value="Chromosome"/>
</dbReference>
<dbReference type="EMBL" id="CP000252">
    <property type="protein sequence ID" value="ABC76831.1"/>
    <property type="molecule type" value="Genomic_DNA"/>
</dbReference>
<keyword evidence="6" id="KW-0698">rRNA processing</keyword>
<dbReference type="eggNOG" id="COG0144">
    <property type="taxonomic scope" value="Bacteria"/>
</dbReference>
<keyword evidence="5" id="KW-0963">Cytoplasm</keyword>
<evidence type="ECO:0000256" key="9">
    <source>
        <dbReference type="ARBA" id="ARBA00022691"/>
    </source>
</evidence>
<dbReference type="FunCoup" id="Q2LRX5">
    <property type="interactions" value="452"/>
</dbReference>
<dbReference type="EC" id="2.1.1.176" evidence="4"/>
<dbReference type="OrthoDB" id="9810297at2"/>
<dbReference type="eggNOG" id="COG0781">
    <property type="taxonomic scope" value="Bacteria"/>
</dbReference>
<evidence type="ECO:0000256" key="6">
    <source>
        <dbReference type="ARBA" id="ARBA00022552"/>
    </source>
</evidence>
<feature type="active site" description="Nucleophile" evidence="14">
    <location>
        <position position="408"/>
    </location>
</feature>
<comment type="subcellular location">
    <subcellularLocation>
        <location evidence="2">Cytoplasm</location>
    </subcellularLocation>
</comment>
<evidence type="ECO:0000256" key="14">
    <source>
        <dbReference type="PROSITE-ProRule" id="PRU01023"/>
    </source>
</evidence>
<evidence type="ECO:0000256" key="1">
    <source>
        <dbReference type="ARBA" id="ARBA00002724"/>
    </source>
</evidence>
<dbReference type="SUPFAM" id="SSF53335">
    <property type="entry name" value="S-adenosyl-L-methionine-dependent methyltransferases"/>
    <property type="match status" value="1"/>
</dbReference>
<evidence type="ECO:0000256" key="3">
    <source>
        <dbReference type="ARBA" id="ARBA00007494"/>
    </source>
</evidence>
<dbReference type="CDD" id="cd02440">
    <property type="entry name" value="AdoMet_MTases"/>
    <property type="match status" value="1"/>
</dbReference>
<dbReference type="Gene3D" id="3.30.70.1170">
    <property type="entry name" value="Sun protein, domain 3"/>
    <property type="match status" value="1"/>
</dbReference>
<keyword evidence="8 14" id="KW-0808">Transferase</keyword>
<dbReference type="GO" id="GO:0005737">
    <property type="term" value="C:cytoplasm"/>
    <property type="evidence" value="ECO:0007669"/>
    <property type="project" value="UniProtKB-SubCell"/>
</dbReference>
<dbReference type="PANTHER" id="PTHR22807:SF53">
    <property type="entry name" value="RIBOSOMAL RNA SMALL SUBUNIT METHYLTRANSFERASE B-RELATED"/>
    <property type="match status" value="1"/>
</dbReference>
<dbReference type="PRINTS" id="PR02008">
    <property type="entry name" value="RCMTFAMILY"/>
</dbReference>
<accession>Q2LRX5</accession>
<evidence type="ECO:0000256" key="4">
    <source>
        <dbReference type="ARBA" id="ARBA00012140"/>
    </source>
</evidence>
<dbReference type="InterPro" id="IPR054728">
    <property type="entry name" value="RsmB-like_ferredoxin"/>
</dbReference>
<dbReference type="Pfam" id="PF22458">
    <property type="entry name" value="RsmF-B_ferredox"/>
    <property type="match status" value="1"/>
</dbReference>
<keyword evidence="17" id="KW-1185">Reference proteome</keyword>
<feature type="binding site" evidence="14">
    <location>
        <position position="335"/>
    </location>
    <ligand>
        <name>S-adenosyl-L-methionine</name>
        <dbReference type="ChEBI" id="CHEBI:59789"/>
    </ligand>
</feature>
<evidence type="ECO:0000256" key="12">
    <source>
        <dbReference type="ARBA" id="ARBA00031088"/>
    </source>
</evidence>
<dbReference type="InParanoid" id="Q2LRX5"/>
<dbReference type="STRING" id="56780.SYN_02708"/>
<organism evidence="16 17">
    <name type="scientific">Syntrophus aciditrophicus (strain SB)</name>
    <dbReference type="NCBI Taxonomy" id="56780"/>
    <lineage>
        <taxon>Bacteria</taxon>
        <taxon>Pseudomonadati</taxon>
        <taxon>Thermodesulfobacteriota</taxon>
        <taxon>Syntrophia</taxon>
        <taxon>Syntrophales</taxon>
        <taxon>Syntrophaceae</taxon>
        <taxon>Syntrophus</taxon>
    </lineage>
</organism>
<dbReference type="InterPro" id="IPR004573">
    <property type="entry name" value="rRNA_ssu_MeTfrase_B"/>
</dbReference>